<protein>
    <submittedName>
        <fullName evidence="1">Uncharacterized protein</fullName>
    </submittedName>
</protein>
<comment type="caution">
    <text evidence="1">The sequence shown here is derived from an EMBL/GenBank/DDBJ whole genome shotgun (WGS) entry which is preliminary data.</text>
</comment>
<name>A0A645GJV7_9ZZZZ</name>
<organism evidence="1">
    <name type="scientific">bioreactor metagenome</name>
    <dbReference type="NCBI Taxonomy" id="1076179"/>
    <lineage>
        <taxon>unclassified sequences</taxon>
        <taxon>metagenomes</taxon>
        <taxon>ecological metagenomes</taxon>
    </lineage>
</organism>
<proteinExistence type="predicted"/>
<evidence type="ECO:0000313" key="1">
    <source>
        <dbReference type="EMBL" id="MPN26430.1"/>
    </source>
</evidence>
<dbReference type="EMBL" id="VSSQ01075957">
    <property type="protein sequence ID" value="MPN26430.1"/>
    <property type="molecule type" value="Genomic_DNA"/>
</dbReference>
<reference evidence="1" key="1">
    <citation type="submission" date="2019-08" db="EMBL/GenBank/DDBJ databases">
        <authorList>
            <person name="Kucharzyk K."/>
            <person name="Murdoch R.W."/>
            <person name="Higgins S."/>
            <person name="Loffler F."/>
        </authorList>
    </citation>
    <scope>NUCLEOTIDE SEQUENCE</scope>
</reference>
<sequence length="139" mass="14561">MDELQVAVVRAVQQIAAWTKGWRSGIGIFSGLVACVLEQAPPACGLRGGAQGDLDVAVLDAGRGLGVEPEWRIVGPAHAVQEGAVLLHRVDGDTCPFGTTLCLAIHGGQRDGFVHRCLHDGNGRVNNPVPQVVQHGVFA</sequence>
<accession>A0A645GJV7</accession>
<gene>
    <name evidence="1" type="ORF">SDC9_173854</name>
</gene>
<dbReference type="AlphaFoldDB" id="A0A645GJV7"/>